<gene>
    <name evidence="5" type="ORF">MSPICULIGERA_LOCUS21249</name>
</gene>
<name>A0AA36DBA9_9BILA</name>
<dbReference type="PROSITE" id="PS50082">
    <property type="entry name" value="WD_REPEATS_2"/>
    <property type="match status" value="1"/>
</dbReference>
<dbReference type="SUPFAM" id="SSF50978">
    <property type="entry name" value="WD40 repeat-like"/>
    <property type="match status" value="1"/>
</dbReference>
<evidence type="ECO:0000256" key="1">
    <source>
        <dbReference type="ARBA" id="ARBA00021207"/>
    </source>
</evidence>
<keyword evidence="3" id="KW-0677">Repeat</keyword>
<dbReference type="InterPro" id="IPR015943">
    <property type="entry name" value="WD40/YVTN_repeat-like_dom_sf"/>
</dbReference>
<sequence>MPLFVSNGRVDFVTCVAFLPKDDRYFLSGSLDGNLVLWHILKRGLLFGMRPRLNSSTRLVAFAKNGKFAVVGTYNGFFYSTRLMFDARSSRGQNARGHKVTGLWYMAINYW</sequence>
<dbReference type="InterPro" id="IPR001680">
    <property type="entry name" value="WD40_rpt"/>
</dbReference>
<protein>
    <recommendedName>
        <fullName evidence="1">WD repeat-containing protein 44</fullName>
    </recommendedName>
</protein>
<proteinExistence type="predicted"/>
<feature type="repeat" description="WD" evidence="4">
    <location>
        <begin position="6"/>
        <end position="40"/>
    </location>
</feature>
<dbReference type="Gene3D" id="2.130.10.10">
    <property type="entry name" value="YVTN repeat-like/Quinoprotein amine dehydrogenase"/>
    <property type="match status" value="1"/>
</dbReference>
<evidence type="ECO:0000256" key="3">
    <source>
        <dbReference type="ARBA" id="ARBA00022737"/>
    </source>
</evidence>
<accession>A0AA36DBA9</accession>
<keyword evidence="2 4" id="KW-0853">WD repeat</keyword>
<dbReference type="EMBL" id="CATQJA010002665">
    <property type="protein sequence ID" value="CAJ0583149.1"/>
    <property type="molecule type" value="Genomic_DNA"/>
</dbReference>
<dbReference type="PANTHER" id="PTHR14221:SF0">
    <property type="entry name" value="WD REPEAT-CONTAINING PROTEIN 44"/>
    <property type="match status" value="1"/>
</dbReference>
<dbReference type="Proteomes" id="UP001177023">
    <property type="component" value="Unassembled WGS sequence"/>
</dbReference>
<keyword evidence="6" id="KW-1185">Reference proteome</keyword>
<reference evidence="5" key="1">
    <citation type="submission" date="2023-06" db="EMBL/GenBank/DDBJ databases">
        <authorList>
            <person name="Delattre M."/>
        </authorList>
    </citation>
    <scope>NUCLEOTIDE SEQUENCE</scope>
    <source>
        <strain evidence="5">AF72</strain>
    </source>
</reference>
<dbReference type="Pfam" id="PF00400">
    <property type="entry name" value="WD40"/>
    <property type="match status" value="1"/>
</dbReference>
<dbReference type="InterPro" id="IPR036322">
    <property type="entry name" value="WD40_repeat_dom_sf"/>
</dbReference>
<evidence type="ECO:0000256" key="4">
    <source>
        <dbReference type="PROSITE-ProRule" id="PRU00221"/>
    </source>
</evidence>
<feature type="non-terminal residue" evidence="5">
    <location>
        <position position="111"/>
    </location>
</feature>
<dbReference type="PANTHER" id="PTHR14221">
    <property type="entry name" value="WD REPEAT DOMAIN 44"/>
    <property type="match status" value="1"/>
</dbReference>
<dbReference type="AlphaFoldDB" id="A0AA36DBA9"/>
<evidence type="ECO:0000256" key="2">
    <source>
        <dbReference type="ARBA" id="ARBA00022574"/>
    </source>
</evidence>
<evidence type="ECO:0000313" key="6">
    <source>
        <dbReference type="Proteomes" id="UP001177023"/>
    </source>
</evidence>
<evidence type="ECO:0000313" key="5">
    <source>
        <dbReference type="EMBL" id="CAJ0583149.1"/>
    </source>
</evidence>
<comment type="caution">
    <text evidence="5">The sequence shown here is derived from an EMBL/GenBank/DDBJ whole genome shotgun (WGS) entry which is preliminary data.</text>
</comment>
<organism evidence="5 6">
    <name type="scientific">Mesorhabditis spiculigera</name>
    <dbReference type="NCBI Taxonomy" id="96644"/>
    <lineage>
        <taxon>Eukaryota</taxon>
        <taxon>Metazoa</taxon>
        <taxon>Ecdysozoa</taxon>
        <taxon>Nematoda</taxon>
        <taxon>Chromadorea</taxon>
        <taxon>Rhabditida</taxon>
        <taxon>Rhabditina</taxon>
        <taxon>Rhabditomorpha</taxon>
        <taxon>Rhabditoidea</taxon>
        <taxon>Rhabditidae</taxon>
        <taxon>Mesorhabditinae</taxon>
        <taxon>Mesorhabditis</taxon>
    </lineage>
</organism>
<dbReference type="InterPro" id="IPR040324">
    <property type="entry name" value="WDR44/Dgr2"/>
</dbReference>